<keyword evidence="6 7" id="KW-0862">Zinc</keyword>
<comment type="similarity">
    <text evidence="1 7">Belongs to the endoribonuclease YbeY family.</text>
</comment>
<dbReference type="NCBIfam" id="TIGR00043">
    <property type="entry name" value="rRNA maturation RNase YbeY"/>
    <property type="match status" value="1"/>
</dbReference>
<keyword evidence="3 7" id="KW-0479">Metal-binding</keyword>
<organism evidence="8 9">
    <name type="scientific">Bilophila wadsworthia (strain 3_1_6)</name>
    <dbReference type="NCBI Taxonomy" id="563192"/>
    <lineage>
        <taxon>Bacteria</taxon>
        <taxon>Pseudomonadati</taxon>
        <taxon>Thermodesulfobacteriota</taxon>
        <taxon>Desulfovibrionia</taxon>
        <taxon>Desulfovibrionales</taxon>
        <taxon>Desulfovibrionaceae</taxon>
        <taxon>Bilophila</taxon>
    </lineage>
</organism>
<dbReference type="EC" id="3.1.-.-" evidence="7"/>
<dbReference type="EMBL" id="ADCP02000001">
    <property type="protein sequence ID" value="EFV43716.1"/>
    <property type="molecule type" value="Genomic_DNA"/>
</dbReference>
<comment type="function">
    <text evidence="7">Single strand-specific metallo-endoribonuclease involved in late-stage 70S ribosome quality control and in maturation of the 3' terminus of the 16S rRNA.</text>
</comment>
<dbReference type="AlphaFoldDB" id="E5Y8G4"/>
<dbReference type="SUPFAM" id="SSF55486">
    <property type="entry name" value="Metalloproteases ('zincins'), catalytic domain"/>
    <property type="match status" value="1"/>
</dbReference>
<dbReference type="InterPro" id="IPR023091">
    <property type="entry name" value="MetalPrtase_cat_dom_sf_prd"/>
</dbReference>
<name>E5Y8G4_BILW3</name>
<evidence type="ECO:0000256" key="3">
    <source>
        <dbReference type="ARBA" id="ARBA00022723"/>
    </source>
</evidence>
<evidence type="ECO:0000256" key="2">
    <source>
        <dbReference type="ARBA" id="ARBA00022722"/>
    </source>
</evidence>
<dbReference type="GO" id="GO:0008270">
    <property type="term" value="F:zinc ion binding"/>
    <property type="evidence" value="ECO:0007669"/>
    <property type="project" value="UniProtKB-UniRule"/>
</dbReference>
<dbReference type="RefSeq" id="WP_005028340.1">
    <property type="nucleotide sequence ID" value="NZ_KE150238.1"/>
</dbReference>
<dbReference type="OrthoDB" id="9807740at2"/>
<feature type="binding site" evidence="7">
    <location>
        <position position="137"/>
    </location>
    <ligand>
        <name>Zn(2+)</name>
        <dbReference type="ChEBI" id="CHEBI:29105"/>
        <note>catalytic</note>
    </ligand>
</feature>
<keyword evidence="7" id="KW-0690">Ribosome biogenesis</keyword>
<dbReference type="HAMAP" id="MF_00009">
    <property type="entry name" value="Endoribonucl_YbeY"/>
    <property type="match status" value="1"/>
</dbReference>
<dbReference type="Pfam" id="PF02130">
    <property type="entry name" value="YbeY"/>
    <property type="match status" value="1"/>
</dbReference>
<dbReference type="GO" id="GO:0004521">
    <property type="term" value="F:RNA endonuclease activity"/>
    <property type="evidence" value="ECO:0007669"/>
    <property type="project" value="UniProtKB-UniRule"/>
</dbReference>
<reference evidence="8 9" key="1">
    <citation type="submission" date="2010-10" db="EMBL/GenBank/DDBJ databases">
        <authorList>
            <consortium name="The Broad Institute Genome Sequencing Platform"/>
            <person name="Ward D."/>
            <person name="Earl A."/>
            <person name="Feldgarden M."/>
            <person name="Young S.K."/>
            <person name="Gargeya S."/>
            <person name="Zeng Q."/>
            <person name="Alvarado L."/>
            <person name="Berlin A."/>
            <person name="Bochicchio J."/>
            <person name="Chapman S.B."/>
            <person name="Chen Z."/>
            <person name="Freedman E."/>
            <person name="Gellesch M."/>
            <person name="Goldberg J."/>
            <person name="Griggs A."/>
            <person name="Gujja S."/>
            <person name="Heilman E."/>
            <person name="Heiman D."/>
            <person name="Howarth C."/>
            <person name="Mehta T."/>
            <person name="Neiman D."/>
            <person name="Pearson M."/>
            <person name="Roberts A."/>
            <person name="Saif S."/>
            <person name="Shea T."/>
            <person name="Shenoy N."/>
            <person name="Sisk P."/>
            <person name="Stolte C."/>
            <person name="Sykes S."/>
            <person name="White J."/>
            <person name="Yandava C."/>
            <person name="Allen-Vercoe E."/>
            <person name="Sibley C."/>
            <person name="Ambrose C.E."/>
            <person name="Strauss J."/>
            <person name="Daigneault M."/>
            <person name="Haas B."/>
            <person name="Nusbaum C."/>
            <person name="Birren B."/>
        </authorList>
    </citation>
    <scope>NUCLEOTIDE SEQUENCE [LARGE SCALE GENOMIC DNA]</scope>
    <source>
        <strain evidence="8 9">3_1_6</strain>
    </source>
</reference>
<dbReference type="GO" id="GO:0005737">
    <property type="term" value="C:cytoplasm"/>
    <property type="evidence" value="ECO:0007669"/>
    <property type="project" value="UniProtKB-SubCell"/>
</dbReference>
<gene>
    <name evidence="7" type="primary">ybeY</name>
    <name evidence="8" type="ORF">HMPREF0179_02482</name>
</gene>
<keyword evidence="4 7" id="KW-0255">Endonuclease</keyword>
<keyword evidence="5 7" id="KW-0378">Hydrolase</keyword>
<dbReference type="PANTHER" id="PTHR46986">
    <property type="entry name" value="ENDORIBONUCLEASE YBEY, CHLOROPLASTIC"/>
    <property type="match status" value="1"/>
</dbReference>
<evidence type="ECO:0000256" key="1">
    <source>
        <dbReference type="ARBA" id="ARBA00010875"/>
    </source>
</evidence>
<dbReference type="Gene3D" id="3.40.390.30">
    <property type="entry name" value="Metalloproteases ('zincins'), catalytic domain"/>
    <property type="match status" value="1"/>
</dbReference>
<dbReference type="eggNOG" id="COG0319">
    <property type="taxonomic scope" value="Bacteria"/>
</dbReference>
<evidence type="ECO:0000256" key="4">
    <source>
        <dbReference type="ARBA" id="ARBA00022759"/>
    </source>
</evidence>
<dbReference type="GeneID" id="78085611"/>
<evidence type="ECO:0000256" key="5">
    <source>
        <dbReference type="ARBA" id="ARBA00022801"/>
    </source>
</evidence>
<evidence type="ECO:0000313" key="8">
    <source>
        <dbReference type="EMBL" id="EFV43716.1"/>
    </source>
</evidence>
<dbReference type="PANTHER" id="PTHR46986:SF1">
    <property type="entry name" value="ENDORIBONUCLEASE YBEY, CHLOROPLASTIC"/>
    <property type="match status" value="1"/>
</dbReference>
<feature type="binding site" evidence="7">
    <location>
        <position position="141"/>
    </location>
    <ligand>
        <name>Zn(2+)</name>
        <dbReference type="ChEBI" id="CHEBI:29105"/>
        <note>catalytic</note>
    </ligand>
</feature>
<dbReference type="InterPro" id="IPR002036">
    <property type="entry name" value="YbeY"/>
</dbReference>
<reference evidence="8 9" key="2">
    <citation type="submission" date="2013-04" db="EMBL/GenBank/DDBJ databases">
        <title>The Genome Sequence of Bilophila wadsworthia 3_1_6.</title>
        <authorList>
            <consortium name="The Broad Institute Genomics Platform"/>
            <person name="Earl A."/>
            <person name="Ward D."/>
            <person name="Feldgarden M."/>
            <person name="Gevers D."/>
            <person name="Sibley C."/>
            <person name="Strauss J."/>
            <person name="Allen-Vercoe E."/>
            <person name="Walker B."/>
            <person name="Young S."/>
            <person name="Zeng Q."/>
            <person name="Gargeya S."/>
            <person name="Fitzgerald M."/>
            <person name="Haas B."/>
            <person name="Abouelleil A."/>
            <person name="Allen A.W."/>
            <person name="Alvarado L."/>
            <person name="Arachchi H.M."/>
            <person name="Berlin A.M."/>
            <person name="Chapman S.B."/>
            <person name="Gainer-Dewar J."/>
            <person name="Goldberg J."/>
            <person name="Griggs A."/>
            <person name="Gujja S."/>
            <person name="Hansen M."/>
            <person name="Howarth C."/>
            <person name="Imamovic A."/>
            <person name="Ireland A."/>
            <person name="Larimer J."/>
            <person name="McCowan C."/>
            <person name="Murphy C."/>
            <person name="Pearson M."/>
            <person name="Poon T.W."/>
            <person name="Priest M."/>
            <person name="Roberts A."/>
            <person name="Saif S."/>
            <person name="Shea T."/>
            <person name="Sisk P."/>
            <person name="Sykes S."/>
            <person name="Wortman J."/>
            <person name="Nusbaum C."/>
            <person name="Birren B."/>
        </authorList>
    </citation>
    <scope>NUCLEOTIDE SEQUENCE [LARGE SCALE GENOMIC DNA]</scope>
    <source>
        <strain evidence="8 9">3_1_6</strain>
    </source>
</reference>
<keyword evidence="2 7" id="KW-0540">Nuclease</keyword>
<dbReference type="HOGENOM" id="CLU_106710_4_1_7"/>
<feature type="binding site" evidence="7">
    <location>
        <position position="147"/>
    </location>
    <ligand>
        <name>Zn(2+)</name>
        <dbReference type="ChEBI" id="CHEBI:29105"/>
        <note>catalytic</note>
    </ligand>
</feature>
<dbReference type="GO" id="GO:0006364">
    <property type="term" value="P:rRNA processing"/>
    <property type="evidence" value="ECO:0007669"/>
    <property type="project" value="UniProtKB-UniRule"/>
</dbReference>
<proteinExistence type="inferred from homology"/>
<comment type="subcellular location">
    <subcellularLocation>
        <location evidence="7">Cytoplasm</location>
    </subcellularLocation>
</comment>
<dbReference type="GO" id="GO:0004222">
    <property type="term" value="F:metalloendopeptidase activity"/>
    <property type="evidence" value="ECO:0007669"/>
    <property type="project" value="InterPro"/>
</dbReference>
<evidence type="ECO:0000256" key="6">
    <source>
        <dbReference type="ARBA" id="ARBA00022833"/>
    </source>
</evidence>
<keyword evidence="7" id="KW-0963">Cytoplasm</keyword>
<dbReference type="STRING" id="563192.HMPREF0179_02482"/>
<comment type="caution">
    <text evidence="8">The sequence shown here is derived from an EMBL/GenBank/DDBJ whole genome shotgun (WGS) entry which is preliminary data.</text>
</comment>
<evidence type="ECO:0000256" key="7">
    <source>
        <dbReference type="HAMAP-Rule" id="MF_00009"/>
    </source>
</evidence>
<sequence length="169" mass="18413">MSPLERFPQEQTDAPSDSGALRLNLSGGGLCWRLPFCRAELHRALSAMLRAAGSGPAELDLVLVRDAGMADYNLRYMGCHGPTNVLSFPIDEQIAGPEDEDVPVQLGSLVFSVDTLHRETLLYGQDPEEHCLRLLAHGLGHLVGYDHGPEMDELCSEMLSAAEAWLTAQ</sequence>
<dbReference type="Proteomes" id="UP000006034">
    <property type="component" value="Unassembled WGS sequence"/>
</dbReference>
<keyword evidence="9" id="KW-1185">Reference proteome</keyword>
<accession>E5Y8G4</accession>
<protein>
    <recommendedName>
        <fullName evidence="7">Endoribonuclease YbeY</fullName>
        <ecNumber evidence="7">3.1.-.-</ecNumber>
    </recommendedName>
</protein>
<keyword evidence="7" id="KW-0698">rRNA processing</keyword>
<evidence type="ECO:0000313" key="9">
    <source>
        <dbReference type="Proteomes" id="UP000006034"/>
    </source>
</evidence>
<comment type="cofactor">
    <cofactor evidence="7">
        <name>Zn(2+)</name>
        <dbReference type="ChEBI" id="CHEBI:29105"/>
    </cofactor>
    <text evidence="7">Binds 1 zinc ion.</text>
</comment>